<gene>
    <name evidence="5" type="primary">mdcG</name>
    <name evidence="5" type="ORF">ACFPOU_12980</name>
</gene>
<protein>
    <submittedName>
        <fullName evidence="5">Malonate decarboxylase holo-[acyl-carrier-protein] synthase</fullName>
        <ecNumber evidence="5">2.7.7.66</ecNumber>
    </submittedName>
</protein>
<organism evidence="5 6">
    <name type="scientific">Massilia jejuensis</name>
    <dbReference type="NCBI Taxonomy" id="648894"/>
    <lineage>
        <taxon>Bacteria</taxon>
        <taxon>Pseudomonadati</taxon>
        <taxon>Pseudomonadota</taxon>
        <taxon>Betaproteobacteria</taxon>
        <taxon>Burkholderiales</taxon>
        <taxon>Oxalobacteraceae</taxon>
        <taxon>Telluria group</taxon>
        <taxon>Massilia</taxon>
    </lineage>
</organism>
<dbReference type="InterPro" id="IPR049180">
    <property type="entry name" value="MdcG_C"/>
</dbReference>
<evidence type="ECO:0000256" key="2">
    <source>
        <dbReference type="ARBA" id="ARBA00022695"/>
    </source>
</evidence>
<keyword evidence="2 5" id="KW-0548">Nucleotidyltransferase</keyword>
<dbReference type="Proteomes" id="UP001596031">
    <property type="component" value="Unassembled WGS sequence"/>
</dbReference>
<proteinExistence type="predicted"/>
<dbReference type="EC" id="2.7.7.66" evidence="5"/>
<sequence>MFSRHDLVWLSPRGWDHACAEAPGAGRDAIAAWGARGWPAVVTRLPAGLAPGRIALGIALPPRPDGTKPRIAFSVDGAAAAAHVVRATPALALADAAIAAPGAWRAPLAALDAEARGARLALRVYGALGFQAVTGQACLRPGSDIDLLLHPATPAALRGALALLARHARLLPLDGECVFGDGRAVAWKELAACPHEDARVLAKSVDGVTLATLGSLLATLDAEERCPA</sequence>
<name>A0ABW0PNH5_9BURK</name>
<dbReference type="InterPro" id="IPR048903">
    <property type="entry name" value="MdcG_N"/>
</dbReference>
<evidence type="ECO:0000259" key="3">
    <source>
        <dbReference type="Pfam" id="PF10620"/>
    </source>
</evidence>
<reference evidence="6" key="1">
    <citation type="journal article" date="2019" name="Int. J. Syst. Evol. Microbiol.">
        <title>The Global Catalogue of Microorganisms (GCM) 10K type strain sequencing project: providing services to taxonomists for standard genome sequencing and annotation.</title>
        <authorList>
            <consortium name="The Broad Institute Genomics Platform"/>
            <consortium name="The Broad Institute Genome Sequencing Center for Infectious Disease"/>
            <person name="Wu L."/>
            <person name="Ma J."/>
        </authorList>
    </citation>
    <scope>NUCLEOTIDE SEQUENCE [LARGE SCALE GENOMIC DNA]</scope>
    <source>
        <strain evidence="6">CCUG 38813</strain>
    </source>
</reference>
<evidence type="ECO:0000256" key="1">
    <source>
        <dbReference type="ARBA" id="ARBA00022679"/>
    </source>
</evidence>
<dbReference type="EMBL" id="JBHSMS010000039">
    <property type="protein sequence ID" value="MFC5512034.1"/>
    <property type="molecule type" value="Genomic_DNA"/>
</dbReference>
<comment type="caution">
    <text evidence="5">The sequence shown here is derived from an EMBL/GenBank/DDBJ whole genome shotgun (WGS) entry which is preliminary data.</text>
</comment>
<evidence type="ECO:0000259" key="4">
    <source>
        <dbReference type="Pfam" id="PF20866"/>
    </source>
</evidence>
<evidence type="ECO:0000313" key="5">
    <source>
        <dbReference type="EMBL" id="MFC5512034.1"/>
    </source>
</evidence>
<dbReference type="GO" id="GO:0016779">
    <property type="term" value="F:nucleotidyltransferase activity"/>
    <property type="evidence" value="ECO:0007669"/>
    <property type="project" value="UniProtKB-KW"/>
</dbReference>
<feature type="domain" description="Phosphoribosyl-dephospho-CoA transferase MdcG N-terminal" evidence="4">
    <location>
        <begin position="4"/>
        <end position="83"/>
    </location>
</feature>
<keyword evidence="6" id="KW-1185">Reference proteome</keyword>
<feature type="domain" description="Phosphoribosyl-dephospho-CoA transferase MdcG C-terminal" evidence="3">
    <location>
        <begin position="93"/>
        <end position="211"/>
    </location>
</feature>
<dbReference type="Pfam" id="PF20866">
    <property type="entry name" value="MdcG_N"/>
    <property type="match status" value="1"/>
</dbReference>
<dbReference type="InterPro" id="IPR017557">
    <property type="entry name" value="Holo-ACP_synthase"/>
</dbReference>
<keyword evidence="1 5" id="KW-0808">Transferase</keyword>
<evidence type="ECO:0000313" key="6">
    <source>
        <dbReference type="Proteomes" id="UP001596031"/>
    </source>
</evidence>
<dbReference type="NCBIfam" id="TIGR03135">
    <property type="entry name" value="malonate_mdcG"/>
    <property type="match status" value="1"/>
</dbReference>
<dbReference type="RefSeq" id="WP_379721816.1">
    <property type="nucleotide sequence ID" value="NZ_JBHSMS010000039.1"/>
</dbReference>
<accession>A0ABW0PNH5</accession>
<dbReference type="Pfam" id="PF10620">
    <property type="entry name" value="MdcG"/>
    <property type="match status" value="1"/>
</dbReference>